<protein>
    <submittedName>
        <fullName evidence="7">DNA repair protein RadC</fullName>
    </submittedName>
</protein>
<reference evidence="7 8" key="1">
    <citation type="submission" date="2016-10" db="EMBL/GenBank/DDBJ databases">
        <authorList>
            <person name="de Groot N.N."/>
        </authorList>
    </citation>
    <scope>NUCLEOTIDE SEQUENCE [LARGE SCALE GENOMIC DNA]</scope>
    <source>
        <strain evidence="7 8">MAR_2009_71</strain>
    </source>
</reference>
<evidence type="ECO:0000256" key="1">
    <source>
        <dbReference type="ARBA" id="ARBA00022670"/>
    </source>
</evidence>
<organism evidence="7 8">
    <name type="scientific">Maribacter dokdonensis</name>
    <dbReference type="NCBI Taxonomy" id="320912"/>
    <lineage>
        <taxon>Bacteria</taxon>
        <taxon>Pseudomonadati</taxon>
        <taxon>Bacteroidota</taxon>
        <taxon>Flavobacteriia</taxon>
        <taxon>Flavobacteriales</taxon>
        <taxon>Flavobacteriaceae</taxon>
        <taxon>Maribacter</taxon>
    </lineage>
</organism>
<dbReference type="PANTHER" id="PTHR30471">
    <property type="entry name" value="DNA REPAIR PROTEIN RADC"/>
    <property type="match status" value="1"/>
</dbReference>
<evidence type="ECO:0000256" key="3">
    <source>
        <dbReference type="ARBA" id="ARBA00022801"/>
    </source>
</evidence>
<dbReference type="InterPro" id="IPR025657">
    <property type="entry name" value="RadC_JAB"/>
</dbReference>
<accession>A0A1H4M5U4</accession>
<dbReference type="PANTHER" id="PTHR30471:SF3">
    <property type="entry name" value="UPF0758 PROTEIN YEES-RELATED"/>
    <property type="match status" value="1"/>
</dbReference>
<proteinExistence type="predicted"/>
<dbReference type="GO" id="GO:0006508">
    <property type="term" value="P:proteolysis"/>
    <property type="evidence" value="ECO:0007669"/>
    <property type="project" value="UniProtKB-KW"/>
</dbReference>
<dbReference type="AlphaFoldDB" id="A0A1H4M5U4"/>
<dbReference type="PROSITE" id="PS50249">
    <property type="entry name" value="MPN"/>
    <property type="match status" value="1"/>
</dbReference>
<keyword evidence="4" id="KW-0862">Zinc</keyword>
<keyword evidence="5" id="KW-0482">Metalloprotease</keyword>
<evidence type="ECO:0000256" key="4">
    <source>
        <dbReference type="ARBA" id="ARBA00022833"/>
    </source>
</evidence>
<dbReference type="Proteomes" id="UP000183038">
    <property type="component" value="Unassembled WGS sequence"/>
</dbReference>
<dbReference type="InterPro" id="IPR001405">
    <property type="entry name" value="UPF0758"/>
</dbReference>
<dbReference type="RefSeq" id="WP_074671540.1">
    <property type="nucleotide sequence ID" value="NZ_FNTB01000001.1"/>
</dbReference>
<keyword evidence="1" id="KW-0645">Protease</keyword>
<sequence length="153" mass="16807">MDSFNITKVSEISLSYRSKVAAKDRPKITSSKDAYQLLHATWDKERIELQEQFVILLLSQSNRVLGKVLLSSGTTSGTTIDLKFIIVAAAKANAQGLILSHNHPSGNTNPSRADRDLTDKIRAACQIISVTLLDHVIVTPHDGYSSFADEGWI</sequence>
<dbReference type="GO" id="GO:0046872">
    <property type="term" value="F:metal ion binding"/>
    <property type="evidence" value="ECO:0007669"/>
    <property type="project" value="UniProtKB-KW"/>
</dbReference>
<keyword evidence="3" id="KW-0378">Hydrolase</keyword>
<dbReference type="Gene3D" id="3.40.140.10">
    <property type="entry name" value="Cytidine Deaminase, domain 2"/>
    <property type="match status" value="1"/>
</dbReference>
<evidence type="ECO:0000313" key="7">
    <source>
        <dbReference type="EMBL" id="SEB78460.1"/>
    </source>
</evidence>
<dbReference type="InterPro" id="IPR020891">
    <property type="entry name" value="UPF0758_CS"/>
</dbReference>
<dbReference type="CDD" id="cd08071">
    <property type="entry name" value="MPN_DUF2466"/>
    <property type="match status" value="1"/>
</dbReference>
<dbReference type="PROSITE" id="PS01302">
    <property type="entry name" value="UPF0758"/>
    <property type="match status" value="1"/>
</dbReference>
<dbReference type="OrthoDB" id="9804482at2"/>
<dbReference type="GO" id="GO:0008237">
    <property type="term" value="F:metallopeptidase activity"/>
    <property type="evidence" value="ECO:0007669"/>
    <property type="project" value="UniProtKB-KW"/>
</dbReference>
<feature type="domain" description="MPN" evidence="6">
    <location>
        <begin position="27"/>
        <end position="153"/>
    </location>
</feature>
<keyword evidence="2" id="KW-0479">Metal-binding</keyword>
<name>A0A1H4M5U4_9FLAO</name>
<evidence type="ECO:0000259" key="6">
    <source>
        <dbReference type="PROSITE" id="PS50249"/>
    </source>
</evidence>
<gene>
    <name evidence="7" type="ORF">SAMN05192540_1536</name>
</gene>
<evidence type="ECO:0000313" key="8">
    <source>
        <dbReference type="Proteomes" id="UP000183038"/>
    </source>
</evidence>
<evidence type="ECO:0000256" key="2">
    <source>
        <dbReference type="ARBA" id="ARBA00022723"/>
    </source>
</evidence>
<dbReference type="InterPro" id="IPR037518">
    <property type="entry name" value="MPN"/>
</dbReference>
<evidence type="ECO:0000256" key="5">
    <source>
        <dbReference type="ARBA" id="ARBA00023049"/>
    </source>
</evidence>
<dbReference type="Pfam" id="PF04002">
    <property type="entry name" value="RadC"/>
    <property type="match status" value="1"/>
</dbReference>
<dbReference type="EMBL" id="FNTB01000001">
    <property type="protein sequence ID" value="SEB78460.1"/>
    <property type="molecule type" value="Genomic_DNA"/>
</dbReference>